<dbReference type="GO" id="GO:0016787">
    <property type="term" value="F:hydrolase activity"/>
    <property type="evidence" value="ECO:0007669"/>
    <property type="project" value="UniProtKB-KW"/>
</dbReference>
<dbReference type="GO" id="GO:0008380">
    <property type="term" value="P:RNA splicing"/>
    <property type="evidence" value="ECO:0007669"/>
    <property type="project" value="UniProtKB-KW"/>
</dbReference>
<proteinExistence type="inferred from homology"/>
<evidence type="ECO:0000256" key="11">
    <source>
        <dbReference type="RuleBase" id="RU000492"/>
    </source>
</evidence>
<reference evidence="16" key="2">
    <citation type="submission" date="2021-05" db="EMBL/GenBank/DDBJ databases">
        <authorList>
            <person name="Pain A."/>
        </authorList>
    </citation>
    <scope>NUCLEOTIDE SEQUENCE</scope>
    <source>
        <strain evidence="16">1802A</strain>
    </source>
</reference>
<evidence type="ECO:0000256" key="7">
    <source>
        <dbReference type="ARBA" id="ARBA00023187"/>
    </source>
</evidence>
<comment type="catalytic activity">
    <reaction evidence="9">
        <text>ATP + H2O = ADP + phosphate + H(+)</text>
        <dbReference type="Rhea" id="RHEA:13065"/>
        <dbReference type="ChEBI" id="CHEBI:15377"/>
        <dbReference type="ChEBI" id="CHEBI:15378"/>
        <dbReference type="ChEBI" id="CHEBI:30616"/>
        <dbReference type="ChEBI" id="CHEBI:43474"/>
        <dbReference type="ChEBI" id="CHEBI:456216"/>
        <dbReference type="EC" id="3.6.4.13"/>
    </reaction>
</comment>
<evidence type="ECO:0000259" key="13">
    <source>
        <dbReference type="PROSITE" id="PS51192"/>
    </source>
</evidence>
<dbReference type="AlphaFoldDB" id="A0AAD9GHG0"/>
<feature type="region of interest" description="Disordered" evidence="12">
    <location>
        <begin position="1"/>
        <end position="137"/>
    </location>
</feature>
<dbReference type="InterPro" id="IPR011545">
    <property type="entry name" value="DEAD/DEAH_box_helicase_dom"/>
</dbReference>
<feature type="compositionally biased region" description="Basic and acidic residues" evidence="12">
    <location>
        <begin position="54"/>
        <end position="130"/>
    </location>
</feature>
<accession>A0AAD9GHG0</accession>
<dbReference type="CDD" id="cd17945">
    <property type="entry name" value="DEADc_DDX23"/>
    <property type="match status" value="1"/>
</dbReference>
<dbReference type="InterPro" id="IPR027417">
    <property type="entry name" value="P-loop_NTPase"/>
</dbReference>
<dbReference type="InterPro" id="IPR000629">
    <property type="entry name" value="RNA-helicase_DEAD-box_CS"/>
</dbReference>
<dbReference type="Gene3D" id="3.40.50.300">
    <property type="entry name" value="P-loop containing nucleotide triphosphate hydrolases"/>
    <property type="match status" value="2"/>
</dbReference>
<keyword evidence="3 11" id="KW-0547">Nucleotide-binding</keyword>
<evidence type="ECO:0000256" key="10">
    <source>
        <dbReference type="PROSITE-ProRule" id="PRU00552"/>
    </source>
</evidence>
<evidence type="ECO:0000256" key="3">
    <source>
        <dbReference type="ARBA" id="ARBA00022741"/>
    </source>
</evidence>
<dbReference type="PROSITE" id="PS51192">
    <property type="entry name" value="HELICASE_ATP_BIND_1"/>
    <property type="match status" value="1"/>
</dbReference>
<comment type="caution">
    <text evidence="16">The sequence shown here is derived from an EMBL/GenBank/DDBJ whole genome shotgun (WGS) entry which is preliminary data.</text>
</comment>
<keyword evidence="5 11" id="KW-0347">Helicase</keyword>
<evidence type="ECO:0000256" key="9">
    <source>
        <dbReference type="ARBA" id="ARBA00047984"/>
    </source>
</evidence>
<evidence type="ECO:0000259" key="14">
    <source>
        <dbReference type="PROSITE" id="PS51194"/>
    </source>
</evidence>
<feature type="short sequence motif" description="Q motif" evidence="10">
    <location>
        <begin position="328"/>
        <end position="356"/>
    </location>
</feature>
<dbReference type="GO" id="GO:0003724">
    <property type="term" value="F:RNA helicase activity"/>
    <property type="evidence" value="ECO:0007669"/>
    <property type="project" value="UniProtKB-EC"/>
</dbReference>
<comment type="similarity">
    <text evidence="8">Belongs to the DEAD box helicase family. DDX23/PRP28 subfamily.</text>
</comment>
<dbReference type="InterPro" id="IPR001650">
    <property type="entry name" value="Helicase_C-like"/>
</dbReference>
<feature type="compositionally biased region" description="Polar residues" evidence="12">
    <location>
        <begin position="34"/>
        <end position="44"/>
    </location>
</feature>
<evidence type="ECO:0000256" key="2">
    <source>
        <dbReference type="ARBA" id="ARBA00022664"/>
    </source>
</evidence>
<evidence type="ECO:0000313" key="16">
    <source>
        <dbReference type="EMBL" id="KAK1938534.1"/>
    </source>
</evidence>
<dbReference type="SMART" id="SM00487">
    <property type="entry name" value="DEXDc"/>
    <property type="match status" value="1"/>
</dbReference>
<dbReference type="GO" id="GO:0006397">
    <property type="term" value="P:mRNA processing"/>
    <property type="evidence" value="ECO:0007669"/>
    <property type="project" value="UniProtKB-KW"/>
</dbReference>
<keyword evidence="4 11" id="KW-0378">Hydrolase</keyword>
<feature type="domain" description="Helicase ATP-binding" evidence="13">
    <location>
        <begin position="359"/>
        <end position="561"/>
    </location>
</feature>
<dbReference type="Pfam" id="PF00271">
    <property type="entry name" value="Helicase_C"/>
    <property type="match status" value="1"/>
</dbReference>
<feature type="region of interest" description="Disordered" evidence="12">
    <location>
        <begin position="723"/>
        <end position="746"/>
    </location>
</feature>
<evidence type="ECO:0000256" key="1">
    <source>
        <dbReference type="ARBA" id="ARBA00012552"/>
    </source>
</evidence>
<feature type="domain" description="Helicase C-terminal" evidence="14">
    <location>
        <begin position="588"/>
        <end position="731"/>
    </location>
</feature>
<gene>
    <name evidence="16" type="ORF">X943_002150</name>
</gene>
<evidence type="ECO:0000259" key="15">
    <source>
        <dbReference type="PROSITE" id="PS51195"/>
    </source>
</evidence>
<dbReference type="SUPFAM" id="SSF52540">
    <property type="entry name" value="P-loop containing nucleoside triphosphate hydrolases"/>
    <property type="match status" value="1"/>
</dbReference>
<dbReference type="PROSITE" id="PS51194">
    <property type="entry name" value="HELICASE_CTER"/>
    <property type="match status" value="1"/>
</dbReference>
<dbReference type="CDD" id="cd18787">
    <property type="entry name" value="SF2_C_DEAD"/>
    <property type="match status" value="1"/>
</dbReference>
<sequence>MMRRGINATGSANDANMRLLPGSQNSKEMRAGFPSTTSKSNEINNPPKVVYIPKAERQKRMEETAKKAEEEARKREEEIKRKREEQLQRARENTKEAERRERNKRRELERRRDYDDKSKRSNQEMHESIQNRHNMSNSDLASLNMLKLPEADLRPKLVEKELEQIRQHYLGIKNEKKKIKKPSEKFKTVFTFDWDNSEDTTAIDTNPYYQDRPEPQLLFGRGFRAGIDVHEQRRKSNFYDELTKRRYAGDTSRSASLSQSDTSHCLLRHEEVGKESMYKTKLSLQSLDVSNTHWSAKSREQMTDRDWRIFREDFDIYVKGSRVPSPIRTWAESDLPWELLQTIKQAGFKTPTPIQMQAIPIGLEMRDLIGLAATGSGKTVAFVLPMLTYVKSLPPLNEETMQDGPYALIMAPTRELAQQIHQETVKFGSFCKSRAVLVVGGHSVEQQGFELRNGAEIVIGTPGRLKDCLDRSYTVLSQCNYVILDEADRMIDMGFEDIVNEILDCIPTSNLKDLDEDVALQQELSTKAGHRKWRITQMFSATMPLAVEKLTKKYLRNPLYVSIGDVGGGKKSITQRLEFVSESRKKQKLQDLLAGLEGPIIVFVNMKKVADVVARHIMNMDFSAIALHGGKSQDIRESALESFKAGDYDILVATDVVGRGLDVKGVTAVINFDMPKDIQTYTHRIGRTGRAGAKGLAISLVTEEDSHLFYDLKQQLISTGNAVPPELEQHPATNTKPAPVPQSTAD</sequence>
<evidence type="ECO:0000256" key="8">
    <source>
        <dbReference type="ARBA" id="ARBA00037954"/>
    </source>
</evidence>
<dbReference type="GO" id="GO:0005524">
    <property type="term" value="F:ATP binding"/>
    <property type="evidence" value="ECO:0007669"/>
    <property type="project" value="UniProtKB-KW"/>
</dbReference>
<keyword evidence="7" id="KW-0508">mRNA splicing</keyword>
<dbReference type="PROSITE" id="PS00039">
    <property type="entry name" value="DEAD_ATP_HELICASE"/>
    <property type="match status" value="1"/>
</dbReference>
<keyword evidence="6 11" id="KW-0067">ATP-binding</keyword>
<dbReference type="PROSITE" id="PS51195">
    <property type="entry name" value="Q_MOTIF"/>
    <property type="match status" value="1"/>
</dbReference>
<dbReference type="InterPro" id="IPR057479">
    <property type="entry name" value="PRP28/DDX23-like_helical"/>
</dbReference>
<keyword evidence="17" id="KW-1185">Reference proteome</keyword>
<dbReference type="Pfam" id="PF25430">
    <property type="entry name" value="DDX23"/>
    <property type="match status" value="1"/>
</dbReference>
<dbReference type="Proteomes" id="UP001195914">
    <property type="component" value="Unassembled WGS sequence"/>
</dbReference>
<keyword evidence="2" id="KW-0507">mRNA processing</keyword>
<evidence type="ECO:0000313" key="17">
    <source>
        <dbReference type="Proteomes" id="UP001195914"/>
    </source>
</evidence>
<evidence type="ECO:0000256" key="12">
    <source>
        <dbReference type="SAM" id="MobiDB-lite"/>
    </source>
</evidence>
<dbReference type="SMART" id="SM00490">
    <property type="entry name" value="HELICc"/>
    <property type="match status" value="1"/>
</dbReference>
<dbReference type="InterPro" id="IPR014001">
    <property type="entry name" value="Helicase_ATP-bd"/>
</dbReference>
<protein>
    <recommendedName>
        <fullName evidence="1">RNA helicase</fullName>
        <ecNumber evidence="1">3.6.4.13</ecNumber>
    </recommendedName>
</protein>
<dbReference type="EMBL" id="JAHBMH010000024">
    <property type="protein sequence ID" value="KAK1938534.1"/>
    <property type="molecule type" value="Genomic_DNA"/>
</dbReference>
<dbReference type="GO" id="GO:0003676">
    <property type="term" value="F:nucleic acid binding"/>
    <property type="evidence" value="ECO:0007669"/>
    <property type="project" value="InterPro"/>
</dbReference>
<reference evidence="16" key="1">
    <citation type="journal article" date="2014" name="Nucleic Acids Res.">
        <title>The evolutionary dynamics of variant antigen genes in Babesia reveal a history of genomic innovation underlying host-parasite interaction.</title>
        <authorList>
            <person name="Jackson A.P."/>
            <person name="Otto T.D."/>
            <person name="Darby A."/>
            <person name="Ramaprasad A."/>
            <person name="Xia D."/>
            <person name="Echaide I.E."/>
            <person name="Farber M."/>
            <person name="Gahlot S."/>
            <person name="Gamble J."/>
            <person name="Gupta D."/>
            <person name="Gupta Y."/>
            <person name="Jackson L."/>
            <person name="Malandrin L."/>
            <person name="Malas T.B."/>
            <person name="Moussa E."/>
            <person name="Nair M."/>
            <person name="Reid A.J."/>
            <person name="Sanders M."/>
            <person name="Sharma J."/>
            <person name="Tracey A."/>
            <person name="Quail M.A."/>
            <person name="Weir W."/>
            <person name="Wastling J.M."/>
            <person name="Hall N."/>
            <person name="Willadsen P."/>
            <person name="Lingelbach K."/>
            <person name="Shiels B."/>
            <person name="Tait A."/>
            <person name="Berriman M."/>
            <person name="Allred D.R."/>
            <person name="Pain A."/>
        </authorList>
    </citation>
    <scope>NUCLEOTIDE SEQUENCE</scope>
    <source>
        <strain evidence="16">1802A</strain>
    </source>
</reference>
<dbReference type="EC" id="3.6.4.13" evidence="1"/>
<feature type="domain" description="DEAD-box RNA helicase Q" evidence="15">
    <location>
        <begin position="328"/>
        <end position="356"/>
    </location>
</feature>
<dbReference type="Pfam" id="PF00270">
    <property type="entry name" value="DEAD"/>
    <property type="match status" value="1"/>
</dbReference>
<name>A0AAD9GHG0_BABDI</name>
<evidence type="ECO:0000256" key="6">
    <source>
        <dbReference type="ARBA" id="ARBA00022840"/>
    </source>
</evidence>
<feature type="compositionally biased region" description="Polar residues" evidence="12">
    <location>
        <begin position="731"/>
        <end position="746"/>
    </location>
</feature>
<dbReference type="PANTHER" id="PTHR47958">
    <property type="entry name" value="ATP-DEPENDENT RNA HELICASE DBP3"/>
    <property type="match status" value="1"/>
</dbReference>
<organism evidence="16 17">
    <name type="scientific">Babesia divergens</name>
    <dbReference type="NCBI Taxonomy" id="32595"/>
    <lineage>
        <taxon>Eukaryota</taxon>
        <taxon>Sar</taxon>
        <taxon>Alveolata</taxon>
        <taxon>Apicomplexa</taxon>
        <taxon>Aconoidasida</taxon>
        <taxon>Piroplasmida</taxon>
        <taxon>Babesiidae</taxon>
        <taxon>Babesia</taxon>
    </lineage>
</organism>
<dbReference type="InterPro" id="IPR014014">
    <property type="entry name" value="RNA_helicase_DEAD_Q_motif"/>
</dbReference>
<evidence type="ECO:0000256" key="4">
    <source>
        <dbReference type="ARBA" id="ARBA00022801"/>
    </source>
</evidence>
<evidence type="ECO:0000256" key="5">
    <source>
        <dbReference type="ARBA" id="ARBA00022806"/>
    </source>
</evidence>